<dbReference type="Proteomes" id="UP001201163">
    <property type="component" value="Unassembled WGS sequence"/>
</dbReference>
<evidence type="ECO:0000313" key="6">
    <source>
        <dbReference type="EMBL" id="KAH8978748.1"/>
    </source>
</evidence>
<dbReference type="AlphaFoldDB" id="A0AAD4L5A8"/>
<dbReference type="PROSITE" id="PS50088">
    <property type="entry name" value="ANK_REPEAT"/>
    <property type="match status" value="3"/>
</dbReference>
<dbReference type="Gene3D" id="1.25.40.20">
    <property type="entry name" value="Ankyrin repeat-containing domain"/>
    <property type="match status" value="1"/>
</dbReference>
<organism evidence="6 7">
    <name type="scientific">Lactarius akahatsu</name>
    <dbReference type="NCBI Taxonomy" id="416441"/>
    <lineage>
        <taxon>Eukaryota</taxon>
        <taxon>Fungi</taxon>
        <taxon>Dikarya</taxon>
        <taxon>Basidiomycota</taxon>
        <taxon>Agaricomycotina</taxon>
        <taxon>Agaricomycetes</taxon>
        <taxon>Russulales</taxon>
        <taxon>Russulaceae</taxon>
        <taxon>Lactarius</taxon>
    </lineage>
</organism>
<dbReference type="PANTHER" id="PTHR24198">
    <property type="entry name" value="ANKYRIN REPEAT AND PROTEIN KINASE DOMAIN-CONTAINING PROTEIN"/>
    <property type="match status" value="1"/>
</dbReference>
<feature type="repeat" description="ANK" evidence="3">
    <location>
        <begin position="353"/>
        <end position="385"/>
    </location>
</feature>
<reference evidence="6" key="1">
    <citation type="submission" date="2022-01" db="EMBL/GenBank/DDBJ databases">
        <title>Comparative genomics reveals a dynamic genome evolution in the ectomycorrhizal milk-cap (Lactarius) mushrooms.</title>
        <authorList>
            <consortium name="DOE Joint Genome Institute"/>
            <person name="Lebreton A."/>
            <person name="Tang N."/>
            <person name="Kuo A."/>
            <person name="LaButti K."/>
            <person name="Drula E."/>
            <person name="Barry K."/>
            <person name="Clum A."/>
            <person name="Lipzen A."/>
            <person name="Mousain D."/>
            <person name="Ng V."/>
            <person name="Wang R."/>
            <person name="Wang X."/>
            <person name="Dai Y."/>
            <person name="Henrissat B."/>
            <person name="Grigoriev I.V."/>
            <person name="Guerin-Laguette A."/>
            <person name="Yu F."/>
            <person name="Martin F.M."/>
        </authorList>
    </citation>
    <scope>NUCLEOTIDE SEQUENCE</scope>
    <source>
        <strain evidence="6">QP</strain>
    </source>
</reference>
<feature type="domain" description="GPI inositol-deacylase winged helix" evidence="5">
    <location>
        <begin position="91"/>
        <end position="177"/>
    </location>
</feature>
<protein>
    <submittedName>
        <fullName evidence="6">Ankyrin repeat-containing domain protein</fullName>
    </submittedName>
</protein>
<gene>
    <name evidence="6" type="ORF">EDB92DRAFT_1821407</name>
</gene>
<feature type="repeat" description="ANK" evidence="3">
    <location>
        <begin position="410"/>
        <end position="450"/>
    </location>
</feature>
<feature type="repeat" description="ANK" evidence="3">
    <location>
        <begin position="455"/>
        <end position="487"/>
    </location>
</feature>
<dbReference type="Pfam" id="PF12796">
    <property type="entry name" value="Ank_2"/>
    <property type="match status" value="2"/>
</dbReference>
<sequence>MEVHWLPLVDPWKAGHPSSPRATGDSFGFPTIMKVDNKWTSPSAFKVQMCILSVGHAATLLPPNFRQFLNELYETLNETYERILRGINKTQQDNAHRLLHCPAVAIRPLRVEELAELLAFDFQASNSGIPKLKDDWRWENHEEAVLSTCSSLIAIVPSRGSRVVQFSHFSVKEYLTSLRLTWSHEDVSKFHIDHNVAHTILAQACLGTLLRLDEHADAKGFPLVKYAAKHWIDHARFEKVSSRVRNGMDDLFDSHKPHFAAWLQVHNVDKASYCFLTDSLQGVCSESPLYYAAFCGFYDLADRLIIMMKRPEQVNQGGGCLLPPLLAALFQGHFGIANSLRRYGADVNVRGDEKRTPLYTASISGRVDIMRWLLNHGADPNAPRNATYTNLEAVQVLLEYNADANSRGDDGKTPLHDTIFRNFGDNTEGKTVDVVRRLLEHGADPNACDHSQALGQATPLHEASSKGLLEVARVLLSYRVNVDERDGKGKTPFQVASSNNDETTLSRS</sequence>
<keyword evidence="1" id="KW-0677">Repeat</keyword>
<dbReference type="PANTHER" id="PTHR24198:SF165">
    <property type="entry name" value="ANKYRIN REPEAT-CONTAINING PROTEIN-RELATED"/>
    <property type="match status" value="1"/>
</dbReference>
<evidence type="ECO:0000259" key="5">
    <source>
        <dbReference type="Pfam" id="PF22939"/>
    </source>
</evidence>
<evidence type="ECO:0000256" key="1">
    <source>
        <dbReference type="ARBA" id="ARBA00022737"/>
    </source>
</evidence>
<feature type="region of interest" description="Disordered" evidence="4">
    <location>
        <begin position="486"/>
        <end position="508"/>
    </location>
</feature>
<evidence type="ECO:0000256" key="2">
    <source>
        <dbReference type="ARBA" id="ARBA00023043"/>
    </source>
</evidence>
<dbReference type="InterPro" id="IPR054471">
    <property type="entry name" value="GPIID_WHD"/>
</dbReference>
<evidence type="ECO:0000313" key="7">
    <source>
        <dbReference type="Proteomes" id="UP001201163"/>
    </source>
</evidence>
<evidence type="ECO:0000256" key="3">
    <source>
        <dbReference type="PROSITE-ProRule" id="PRU00023"/>
    </source>
</evidence>
<dbReference type="SUPFAM" id="SSF48403">
    <property type="entry name" value="Ankyrin repeat"/>
    <property type="match status" value="1"/>
</dbReference>
<dbReference type="Pfam" id="PF22939">
    <property type="entry name" value="WHD_GPIID"/>
    <property type="match status" value="1"/>
</dbReference>
<feature type="compositionally biased region" description="Polar residues" evidence="4">
    <location>
        <begin position="494"/>
        <end position="508"/>
    </location>
</feature>
<accession>A0AAD4L5A8</accession>
<dbReference type="PROSITE" id="PS50297">
    <property type="entry name" value="ANK_REP_REGION"/>
    <property type="match status" value="3"/>
</dbReference>
<name>A0AAD4L5A8_9AGAM</name>
<dbReference type="InterPro" id="IPR036770">
    <property type="entry name" value="Ankyrin_rpt-contain_sf"/>
</dbReference>
<keyword evidence="7" id="KW-1185">Reference proteome</keyword>
<comment type="caution">
    <text evidence="6">The sequence shown here is derived from an EMBL/GenBank/DDBJ whole genome shotgun (WGS) entry which is preliminary data.</text>
</comment>
<dbReference type="InterPro" id="IPR002110">
    <property type="entry name" value="Ankyrin_rpt"/>
</dbReference>
<dbReference type="EMBL" id="JAKELL010000208">
    <property type="protein sequence ID" value="KAH8978748.1"/>
    <property type="molecule type" value="Genomic_DNA"/>
</dbReference>
<dbReference type="SMART" id="SM00248">
    <property type="entry name" value="ANK"/>
    <property type="match status" value="5"/>
</dbReference>
<evidence type="ECO:0000256" key="4">
    <source>
        <dbReference type="SAM" id="MobiDB-lite"/>
    </source>
</evidence>
<keyword evidence="2 3" id="KW-0040">ANK repeat</keyword>
<proteinExistence type="predicted"/>